<proteinExistence type="predicted"/>
<evidence type="ECO:0000313" key="2">
    <source>
        <dbReference type="Proteomes" id="UP000199286"/>
    </source>
</evidence>
<evidence type="ECO:0000313" key="1">
    <source>
        <dbReference type="EMBL" id="SDY18251.1"/>
    </source>
</evidence>
<dbReference type="Proteomes" id="UP000199286">
    <property type="component" value="Unassembled WGS sequence"/>
</dbReference>
<dbReference type="OrthoDB" id="5464931at2"/>
<keyword evidence="2" id="KW-1185">Reference proteome</keyword>
<dbReference type="AlphaFoldDB" id="A0A1H3HRU1"/>
<accession>A0A1H3HRU1</accession>
<dbReference type="STRING" id="321339.SAMN05444340_104130"/>
<gene>
    <name evidence="1" type="ORF">SAMN05444340_104130</name>
</gene>
<sequence>MRDIASNIGPVQAVAPQVLSAANTSAAIDLLGFNSAALVINTGAIVSAGDFTAKLQESDTTTAGDFTDVAAAHLVGTFPASLAADSVVKVGYIGHKRYVRTVITKNGGTSIAAGAVIVKGNPADAPVS</sequence>
<organism evidence="1 2">
    <name type="scientific">Citreimonas salinaria</name>
    <dbReference type="NCBI Taxonomy" id="321339"/>
    <lineage>
        <taxon>Bacteria</taxon>
        <taxon>Pseudomonadati</taxon>
        <taxon>Pseudomonadota</taxon>
        <taxon>Alphaproteobacteria</taxon>
        <taxon>Rhodobacterales</taxon>
        <taxon>Roseobacteraceae</taxon>
        <taxon>Citreimonas</taxon>
    </lineage>
</organism>
<reference evidence="1 2" key="1">
    <citation type="submission" date="2016-10" db="EMBL/GenBank/DDBJ databases">
        <authorList>
            <person name="de Groot N.N."/>
        </authorList>
    </citation>
    <scope>NUCLEOTIDE SEQUENCE [LARGE SCALE GENOMIC DNA]</scope>
    <source>
        <strain evidence="1 2">DSM 26880</strain>
    </source>
</reference>
<dbReference type="EMBL" id="FNPF01000004">
    <property type="protein sequence ID" value="SDY18251.1"/>
    <property type="molecule type" value="Genomic_DNA"/>
</dbReference>
<dbReference type="RefSeq" id="WP_089881206.1">
    <property type="nucleotide sequence ID" value="NZ_FNPF01000004.1"/>
</dbReference>
<evidence type="ECO:0008006" key="3">
    <source>
        <dbReference type="Google" id="ProtNLM"/>
    </source>
</evidence>
<name>A0A1H3HRU1_9RHOB</name>
<protein>
    <recommendedName>
        <fullName evidence="3">Bacteriophage lambda head decoration protein D</fullName>
    </recommendedName>
</protein>